<evidence type="ECO:0000313" key="2">
    <source>
        <dbReference type="EMBL" id="CAB4008125.1"/>
    </source>
</evidence>
<comment type="caution">
    <text evidence="2">The sequence shown here is derived from an EMBL/GenBank/DDBJ whole genome shotgun (WGS) entry which is preliminary data.</text>
</comment>
<evidence type="ECO:0000256" key="1">
    <source>
        <dbReference type="SAM" id="MobiDB-lite"/>
    </source>
</evidence>
<dbReference type="SUPFAM" id="SSF50729">
    <property type="entry name" value="PH domain-like"/>
    <property type="match status" value="1"/>
</dbReference>
<dbReference type="Gene3D" id="2.30.29.30">
    <property type="entry name" value="Pleckstrin-homology domain (PH domain)/Phosphotyrosine-binding domain (PTB)"/>
    <property type="match status" value="1"/>
</dbReference>
<dbReference type="EMBL" id="CACRXK020006029">
    <property type="protein sequence ID" value="CAB4008125.1"/>
    <property type="molecule type" value="Genomic_DNA"/>
</dbReference>
<dbReference type="OrthoDB" id="5955446at2759"/>
<feature type="compositionally biased region" description="Polar residues" evidence="1">
    <location>
        <begin position="202"/>
        <end position="217"/>
    </location>
</feature>
<accession>A0A6S7HPZ3</accession>
<dbReference type="AlphaFoldDB" id="A0A6S7HPZ3"/>
<reference evidence="2" key="1">
    <citation type="submission" date="2020-04" db="EMBL/GenBank/DDBJ databases">
        <authorList>
            <person name="Alioto T."/>
            <person name="Alioto T."/>
            <person name="Gomez Garrido J."/>
        </authorList>
    </citation>
    <scope>NUCLEOTIDE SEQUENCE</scope>
    <source>
        <strain evidence="2">A484AB</strain>
    </source>
</reference>
<name>A0A6S7HPZ3_PARCT</name>
<protein>
    <submittedName>
        <fullName evidence="2">Uncharacterized protein</fullName>
    </submittedName>
</protein>
<gene>
    <name evidence="2" type="ORF">PACLA_8A033623</name>
</gene>
<sequence length="363" mass="41281">MHFLGIINTFARLVKSKPDRQETSPEVQSDQNMKQNFKSSVRFQDEEILAGFKFKMQYLGCGEELKFGGTDHEMANVIHDIHTLYAERNTKPSKARTVVVFVDAEKINIFNETEDEILLTFPLVYVKDVTACLNQAPYSKTCVLLAKDYNDPLYKAFVFYCKTTTRAAEFYHFTRSAFQLGFKRMENDSLNSGSTADEETLESLSNSTPNASSTKANGQLREAKNDEIAPAGLDDNDGECDSLQKFGKNSPESEKLLNSGTEFLQLKNKADQRQSRKSSQRQQTVTVRLSNKDSSFVRHEKQEIKFNLNLGDENNNANPSKIGVFMDTVGESRFLIPYWFRNSCRKFRKMSGQRTSCETAQDV</sequence>
<organism evidence="2 3">
    <name type="scientific">Paramuricea clavata</name>
    <name type="common">Red gorgonian</name>
    <name type="synonym">Violescent sea-whip</name>
    <dbReference type="NCBI Taxonomy" id="317549"/>
    <lineage>
        <taxon>Eukaryota</taxon>
        <taxon>Metazoa</taxon>
        <taxon>Cnidaria</taxon>
        <taxon>Anthozoa</taxon>
        <taxon>Octocorallia</taxon>
        <taxon>Malacalcyonacea</taxon>
        <taxon>Plexauridae</taxon>
        <taxon>Paramuricea</taxon>
    </lineage>
</organism>
<evidence type="ECO:0000313" key="3">
    <source>
        <dbReference type="Proteomes" id="UP001152795"/>
    </source>
</evidence>
<dbReference type="InterPro" id="IPR011993">
    <property type="entry name" value="PH-like_dom_sf"/>
</dbReference>
<dbReference type="Proteomes" id="UP001152795">
    <property type="component" value="Unassembled WGS sequence"/>
</dbReference>
<proteinExistence type="predicted"/>
<keyword evidence="3" id="KW-1185">Reference proteome</keyword>
<feature type="region of interest" description="Disordered" evidence="1">
    <location>
        <begin position="189"/>
        <end position="254"/>
    </location>
</feature>